<accession>A0AAV1IWV1</accession>
<gene>
    <name evidence="1" type="ORF">LNINA_LOCUS1675</name>
</gene>
<evidence type="ECO:0000313" key="1">
    <source>
        <dbReference type="EMBL" id="CAK1541716.1"/>
    </source>
</evidence>
<dbReference type="EMBL" id="CAVLEF010000002">
    <property type="protein sequence ID" value="CAK1541716.1"/>
    <property type="molecule type" value="Genomic_DNA"/>
</dbReference>
<protein>
    <submittedName>
        <fullName evidence="1">Uncharacterized protein</fullName>
    </submittedName>
</protein>
<reference evidence="1 2" key="1">
    <citation type="submission" date="2023-11" db="EMBL/GenBank/DDBJ databases">
        <authorList>
            <person name="Okamura Y."/>
        </authorList>
    </citation>
    <scope>NUCLEOTIDE SEQUENCE [LARGE SCALE GENOMIC DNA]</scope>
</reference>
<keyword evidence="2" id="KW-1185">Reference proteome</keyword>
<comment type="caution">
    <text evidence="1">The sequence shown here is derived from an EMBL/GenBank/DDBJ whole genome shotgun (WGS) entry which is preliminary data.</text>
</comment>
<name>A0AAV1IWV1_9NEOP</name>
<dbReference type="Proteomes" id="UP001497472">
    <property type="component" value="Unassembled WGS sequence"/>
</dbReference>
<dbReference type="AlphaFoldDB" id="A0AAV1IWV1"/>
<organism evidence="1 2">
    <name type="scientific">Leptosia nina</name>
    <dbReference type="NCBI Taxonomy" id="320188"/>
    <lineage>
        <taxon>Eukaryota</taxon>
        <taxon>Metazoa</taxon>
        <taxon>Ecdysozoa</taxon>
        <taxon>Arthropoda</taxon>
        <taxon>Hexapoda</taxon>
        <taxon>Insecta</taxon>
        <taxon>Pterygota</taxon>
        <taxon>Neoptera</taxon>
        <taxon>Endopterygota</taxon>
        <taxon>Lepidoptera</taxon>
        <taxon>Glossata</taxon>
        <taxon>Ditrysia</taxon>
        <taxon>Papilionoidea</taxon>
        <taxon>Pieridae</taxon>
        <taxon>Pierinae</taxon>
        <taxon>Leptosia</taxon>
    </lineage>
</organism>
<sequence>MKPPTSPPARAAMCRQTLRQSYVATSTRYPPPPEGAIASNRISLRPHEAVTQRQFLNDSYIIVQCTYRRFAVVYDLYH</sequence>
<proteinExistence type="predicted"/>
<evidence type="ECO:0000313" key="2">
    <source>
        <dbReference type="Proteomes" id="UP001497472"/>
    </source>
</evidence>